<feature type="region of interest" description="Disordered" evidence="11">
    <location>
        <begin position="68"/>
        <end position="93"/>
    </location>
</feature>
<dbReference type="GO" id="GO:0051301">
    <property type="term" value="P:cell division"/>
    <property type="evidence" value="ECO:0007669"/>
    <property type="project" value="UniProtKB-KW"/>
</dbReference>
<keyword evidence="8" id="KW-0498">Mitosis</keyword>
<evidence type="ECO:0000256" key="6">
    <source>
        <dbReference type="ARBA" id="ARBA00022490"/>
    </source>
</evidence>
<dbReference type="PANTHER" id="PTHR13108">
    <property type="entry name" value="CONDENSIN COMPLEX SUBUNIT 2"/>
    <property type="match status" value="1"/>
</dbReference>
<name>A0A820RRQ9_9BILA</name>
<keyword evidence="7" id="KW-0132">Cell division</keyword>
<dbReference type="PANTHER" id="PTHR13108:SF9">
    <property type="entry name" value="CONDENSIN COMPLEX SUBUNIT 2"/>
    <property type="match status" value="1"/>
</dbReference>
<evidence type="ECO:0000256" key="2">
    <source>
        <dbReference type="ARBA" id="ARBA00004496"/>
    </source>
</evidence>
<evidence type="ECO:0000256" key="1">
    <source>
        <dbReference type="ARBA" id="ARBA00004286"/>
    </source>
</evidence>
<keyword evidence="10" id="KW-0131">Cell cycle</keyword>
<protein>
    <recommendedName>
        <fullName evidence="4">Condensin complex subunit 2</fullName>
    </recommendedName>
</protein>
<evidence type="ECO:0000313" key="13">
    <source>
        <dbReference type="Proteomes" id="UP000663844"/>
    </source>
</evidence>
<dbReference type="AlphaFoldDB" id="A0A820RRQ9"/>
<proteinExistence type="inferred from homology"/>
<sequence length="130" mass="14554">TGVRIFSSTPLSVPVEVLRNIRDCRRLDGEVSLSEPNFVKAGSVIDTSAKIYGYRVDALHAETQKLNGAFQDKDGDEEELNRTSLDPIETPKQITSRNKIKKSSYLATDLSTISLSYEFEFHPFQPSNLC</sequence>
<dbReference type="Proteomes" id="UP000663844">
    <property type="component" value="Unassembled WGS sequence"/>
</dbReference>
<comment type="subcellular location">
    <subcellularLocation>
        <location evidence="1">Chromosome</location>
    </subcellularLocation>
    <subcellularLocation>
        <location evidence="2">Cytoplasm</location>
    </subcellularLocation>
</comment>
<organism evidence="12 13">
    <name type="scientific">Adineta steineri</name>
    <dbReference type="NCBI Taxonomy" id="433720"/>
    <lineage>
        <taxon>Eukaryota</taxon>
        <taxon>Metazoa</taxon>
        <taxon>Spiralia</taxon>
        <taxon>Gnathifera</taxon>
        <taxon>Rotifera</taxon>
        <taxon>Eurotatoria</taxon>
        <taxon>Bdelloidea</taxon>
        <taxon>Adinetida</taxon>
        <taxon>Adinetidae</taxon>
        <taxon>Adineta</taxon>
    </lineage>
</organism>
<evidence type="ECO:0000256" key="3">
    <source>
        <dbReference type="ARBA" id="ARBA00009471"/>
    </source>
</evidence>
<dbReference type="EMBL" id="CAJOAZ010031630">
    <property type="protein sequence ID" value="CAF4441400.1"/>
    <property type="molecule type" value="Genomic_DNA"/>
</dbReference>
<evidence type="ECO:0000313" key="12">
    <source>
        <dbReference type="EMBL" id="CAF4441400.1"/>
    </source>
</evidence>
<keyword evidence="6" id="KW-0963">Cytoplasm</keyword>
<gene>
    <name evidence="12" type="ORF">OXD698_LOCUS53844</name>
</gene>
<keyword evidence="5" id="KW-0158">Chromosome</keyword>
<reference evidence="12" key="1">
    <citation type="submission" date="2021-02" db="EMBL/GenBank/DDBJ databases">
        <authorList>
            <person name="Nowell W R."/>
        </authorList>
    </citation>
    <scope>NUCLEOTIDE SEQUENCE</scope>
</reference>
<dbReference type="GO" id="GO:0003682">
    <property type="term" value="F:chromatin binding"/>
    <property type="evidence" value="ECO:0007669"/>
    <property type="project" value="TreeGrafter"/>
</dbReference>
<dbReference type="GO" id="GO:0007076">
    <property type="term" value="P:mitotic chromosome condensation"/>
    <property type="evidence" value="ECO:0007669"/>
    <property type="project" value="InterPro"/>
</dbReference>
<feature type="non-terminal residue" evidence="12">
    <location>
        <position position="130"/>
    </location>
</feature>
<evidence type="ECO:0000256" key="5">
    <source>
        <dbReference type="ARBA" id="ARBA00022454"/>
    </source>
</evidence>
<keyword evidence="9" id="KW-0226">DNA condensation</keyword>
<dbReference type="Pfam" id="PF05786">
    <property type="entry name" value="Cnd2"/>
    <property type="match status" value="1"/>
</dbReference>
<feature type="non-terminal residue" evidence="12">
    <location>
        <position position="1"/>
    </location>
</feature>
<dbReference type="GO" id="GO:0000796">
    <property type="term" value="C:condensin complex"/>
    <property type="evidence" value="ECO:0007669"/>
    <property type="project" value="InterPro"/>
</dbReference>
<evidence type="ECO:0000256" key="9">
    <source>
        <dbReference type="ARBA" id="ARBA00023067"/>
    </source>
</evidence>
<dbReference type="GO" id="GO:0005737">
    <property type="term" value="C:cytoplasm"/>
    <property type="evidence" value="ECO:0007669"/>
    <property type="project" value="UniProtKB-SubCell"/>
</dbReference>
<comment type="caution">
    <text evidence="12">The sequence shown here is derived from an EMBL/GenBank/DDBJ whole genome shotgun (WGS) entry which is preliminary data.</text>
</comment>
<accession>A0A820RRQ9</accession>
<comment type="similarity">
    <text evidence="3">Belongs to the CND2 (condensin subunit 2) family.</text>
</comment>
<evidence type="ECO:0000256" key="11">
    <source>
        <dbReference type="SAM" id="MobiDB-lite"/>
    </source>
</evidence>
<evidence type="ECO:0000256" key="8">
    <source>
        <dbReference type="ARBA" id="ARBA00022776"/>
    </source>
</evidence>
<evidence type="ECO:0000256" key="7">
    <source>
        <dbReference type="ARBA" id="ARBA00022618"/>
    </source>
</evidence>
<dbReference type="InterPro" id="IPR022816">
    <property type="entry name" value="Condensin_barren_su2"/>
</dbReference>
<evidence type="ECO:0000256" key="4">
    <source>
        <dbReference type="ARBA" id="ARBA00016065"/>
    </source>
</evidence>
<evidence type="ECO:0000256" key="10">
    <source>
        <dbReference type="ARBA" id="ARBA00023306"/>
    </source>
</evidence>